<sequence length="330" mass="37423">MLAFILIIFTLLFVTALVVIRWQWRNLKIKKREDLYVLITGCDSGFGNLLTKHLDNLGINVFAGCLTQKGGDDLRKATSNRVCIIDLDVTNQDSLHKAYEEVKSRLPDGRGLWGLVNNAGIFGQSCYVASDWLNIDDYKSVMAVNLYGTIEVTRTFLTLIRREKGRIVNTTSVSGRVAIGGAPYVCSKYAAEGFADSLRSELWKSGVSVHIIEPSGYKTNFCSGEGIRENLRKRYQALDEEKREYYGEDFVSKLTSGMDFERNMSSNLKEVIEAYTHALTARFPSARYLVGWDAKTLYRFLWSAPEWLSSFLLSRPWPTPRGVRVQHKNI</sequence>
<dbReference type="GO" id="GO:0008202">
    <property type="term" value="P:steroid metabolic process"/>
    <property type="evidence" value="ECO:0007669"/>
    <property type="project" value="TreeGrafter"/>
</dbReference>
<evidence type="ECO:0000256" key="1">
    <source>
        <dbReference type="RuleBase" id="RU000363"/>
    </source>
</evidence>
<dbReference type="STRING" id="6573.A0A210PPV9"/>
<protein>
    <submittedName>
        <fullName evidence="2">17-beta-hydroxysteroid dehydrogenase type 6</fullName>
    </submittedName>
</protein>
<dbReference type="PANTHER" id="PTHR43313">
    <property type="entry name" value="SHORT-CHAIN DEHYDROGENASE/REDUCTASE FAMILY 9C"/>
    <property type="match status" value="1"/>
</dbReference>
<organism evidence="2 3">
    <name type="scientific">Mizuhopecten yessoensis</name>
    <name type="common">Japanese scallop</name>
    <name type="synonym">Patinopecten yessoensis</name>
    <dbReference type="NCBI Taxonomy" id="6573"/>
    <lineage>
        <taxon>Eukaryota</taxon>
        <taxon>Metazoa</taxon>
        <taxon>Spiralia</taxon>
        <taxon>Lophotrochozoa</taxon>
        <taxon>Mollusca</taxon>
        <taxon>Bivalvia</taxon>
        <taxon>Autobranchia</taxon>
        <taxon>Pteriomorphia</taxon>
        <taxon>Pectinida</taxon>
        <taxon>Pectinoidea</taxon>
        <taxon>Pectinidae</taxon>
        <taxon>Mizuhopecten</taxon>
    </lineage>
</organism>
<dbReference type="AlphaFoldDB" id="A0A210PPV9"/>
<dbReference type="Gene3D" id="3.40.50.720">
    <property type="entry name" value="NAD(P)-binding Rossmann-like Domain"/>
    <property type="match status" value="1"/>
</dbReference>
<dbReference type="PANTHER" id="PTHR43313:SF50">
    <property type="entry name" value="GH26015P"/>
    <property type="match status" value="1"/>
</dbReference>
<dbReference type="InterPro" id="IPR002347">
    <property type="entry name" value="SDR_fam"/>
</dbReference>
<dbReference type="EMBL" id="NEDP02005564">
    <property type="protein sequence ID" value="OWF38518.1"/>
    <property type="molecule type" value="Genomic_DNA"/>
</dbReference>
<dbReference type="SUPFAM" id="SSF51735">
    <property type="entry name" value="NAD(P)-binding Rossmann-fold domains"/>
    <property type="match status" value="1"/>
</dbReference>
<proteinExistence type="inferred from homology"/>
<keyword evidence="3" id="KW-1185">Reference proteome</keyword>
<reference evidence="2 3" key="1">
    <citation type="journal article" date="2017" name="Nat. Ecol. Evol.">
        <title>Scallop genome provides insights into evolution of bilaterian karyotype and development.</title>
        <authorList>
            <person name="Wang S."/>
            <person name="Zhang J."/>
            <person name="Jiao W."/>
            <person name="Li J."/>
            <person name="Xun X."/>
            <person name="Sun Y."/>
            <person name="Guo X."/>
            <person name="Huan P."/>
            <person name="Dong B."/>
            <person name="Zhang L."/>
            <person name="Hu X."/>
            <person name="Sun X."/>
            <person name="Wang J."/>
            <person name="Zhao C."/>
            <person name="Wang Y."/>
            <person name="Wang D."/>
            <person name="Huang X."/>
            <person name="Wang R."/>
            <person name="Lv J."/>
            <person name="Li Y."/>
            <person name="Zhang Z."/>
            <person name="Liu B."/>
            <person name="Lu W."/>
            <person name="Hui Y."/>
            <person name="Liang J."/>
            <person name="Zhou Z."/>
            <person name="Hou R."/>
            <person name="Li X."/>
            <person name="Liu Y."/>
            <person name="Li H."/>
            <person name="Ning X."/>
            <person name="Lin Y."/>
            <person name="Zhao L."/>
            <person name="Xing Q."/>
            <person name="Dou J."/>
            <person name="Li Y."/>
            <person name="Mao J."/>
            <person name="Guo H."/>
            <person name="Dou H."/>
            <person name="Li T."/>
            <person name="Mu C."/>
            <person name="Jiang W."/>
            <person name="Fu Q."/>
            <person name="Fu X."/>
            <person name="Miao Y."/>
            <person name="Liu J."/>
            <person name="Yu Q."/>
            <person name="Li R."/>
            <person name="Liao H."/>
            <person name="Li X."/>
            <person name="Kong Y."/>
            <person name="Jiang Z."/>
            <person name="Chourrout D."/>
            <person name="Li R."/>
            <person name="Bao Z."/>
        </authorList>
    </citation>
    <scope>NUCLEOTIDE SEQUENCE [LARGE SCALE GENOMIC DNA]</scope>
    <source>
        <strain evidence="2 3">PY_sf001</strain>
    </source>
</reference>
<dbReference type="PRINTS" id="PR00081">
    <property type="entry name" value="GDHRDH"/>
</dbReference>
<gene>
    <name evidence="2" type="ORF">KP79_PYT24003</name>
</gene>
<name>A0A210PPV9_MIZYE</name>
<dbReference type="InterPro" id="IPR036291">
    <property type="entry name" value="NAD(P)-bd_dom_sf"/>
</dbReference>
<dbReference type="GO" id="GO:0016491">
    <property type="term" value="F:oxidoreductase activity"/>
    <property type="evidence" value="ECO:0007669"/>
    <property type="project" value="TreeGrafter"/>
</dbReference>
<evidence type="ECO:0000313" key="2">
    <source>
        <dbReference type="EMBL" id="OWF38518.1"/>
    </source>
</evidence>
<dbReference type="PRINTS" id="PR00080">
    <property type="entry name" value="SDRFAMILY"/>
</dbReference>
<evidence type="ECO:0000313" key="3">
    <source>
        <dbReference type="Proteomes" id="UP000242188"/>
    </source>
</evidence>
<comment type="similarity">
    <text evidence="1">Belongs to the short-chain dehydrogenases/reductases (SDR) family.</text>
</comment>
<dbReference type="OrthoDB" id="5296at2759"/>
<accession>A0A210PPV9</accession>
<comment type="caution">
    <text evidence="2">The sequence shown here is derived from an EMBL/GenBank/DDBJ whole genome shotgun (WGS) entry which is preliminary data.</text>
</comment>
<dbReference type="Pfam" id="PF00106">
    <property type="entry name" value="adh_short"/>
    <property type="match status" value="1"/>
</dbReference>
<dbReference type="Proteomes" id="UP000242188">
    <property type="component" value="Unassembled WGS sequence"/>
</dbReference>